<accession>A0A4R6SH39</accession>
<gene>
    <name evidence="1" type="ORF">EV186_102527</name>
</gene>
<evidence type="ECO:0000313" key="2">
    <source>
        <dbReference type="Proteomes" id="UP000295444"/>
    </source>
</evidence>
<protein>
    <recommendedName>
        <fullName evidence="3">Phosphodiester glycosidase domain-containing protein</fullName>
    </recommendedName>
</protein>
<dbReference type="Proteomes" id="UP000295444">
    <property type="component" value="Unassembled WGS sequence"/>
</dbReference>
<proteinExistence type="predicted"/>
<dbReference type="EMBL" id="SNXZ01000002">
    <property type="protein sequence ID" value="TDQ00666.1"/>
    <property type="molecule type" value="Genomic_DNA"/>
</dbReference>
<comment type="caution">
    <text evidence="1">The sequence shown here is derived from an EMBL/GenBank/DDBJ whole genome shotgun (WGS) entry which is preliminary data.</text>
</comment>
<organism evidence="1 2">
    <name type="scientific">Labedaea rhizosphaerae</name>
    <dbReference type="NCBI Taxonomy" id="598644"/>
    <lineage>
        <taxon>Bacteria</taxon>
        <taxon>Bacillati</taxon>
        <taxon>Actinomycetota</taxon>
        <taxon>Actinomycetes</taxon>
        <taxon>Pseudonocardiales</taxon>
        <taxon>Pseudonocardiaceae</taxon>
        <taxon>Labedaea</taxon>
    </lineage>
</organism>
<name>A0A4R6SH39_LABRH</name>
<evidence type="ECO:0008006" key="3">
    <source>
        <dbReference type="Google" id="ProtNLM"/>
    </source>
</evidence>
<keyword evidence="2" id="KW-1185">Reference proteome</keyword>
<reference evidence="1 2" key="1">
    <citation type="submission" date="2019-03" db="EMBL/GenBank/DDBJ databases">
        <title>Genomic Encyclopedia of Type Strains, Phase IV (KMG-IV): sequencing the most valuable type-strain genomes for metagenomic binning, comparative biology and taxonomic classification.</title>
        <authorList>
            <person name="Goeker M."/>
        </authorList>
    </citation>
    <scope>NUCLEOTIDE SEQUENCE [LARGE SCALE GENOMIC DNA]</scope>
    <source>
        <strain evidence="1 2">DSM 45361</strain>
    </source>
</reference>
<evidence type="ECO:0000313" key="1">
    <source>
        <dbReference type="EMBL" id="TDQ00666.1"/>
    </source>
</evidence>
<sequence>MAVVATFGFVTTLLPTVSFIRAMTAPGYASPAARAADWLRDLGAGSVVDFTQNLWYHGCSPTAWPEQKTGPTEPPAAGNRLEALKPAPGLPPHPGEGEWTPGARITSGTVALYTTAFRPDAAHPGTVVGVAWLDQQVLTTSLTPGIKEPTLLWGGPAENSQVPASLRPRLVAVFNSGYRMREANGGFYLDGRTARPLRDGAASVVVKRDGTVDIGQWGRDMTMGPDVLAVRQSLDLIVDHGRPLPDLATNPNNQWGAEGTQNQCTWRSGLGVDAQGNLRYVAGNGLTLTTLASAMQQAGIIRGLQLDIHNGMAAFIAHHPGLPSQAPTPLLPSMPGPTSRYLVPDQRDFFTVALRTTAPAGS</sequence>
<dbReference type="AlphaFoldDB" id="A0A4R6SH39"/>